<dbReference type="PATRIC" id="fig|991778.3.peg.4105"/>
<dbReference type="AlphaFoldDB" id="F2AVY9"/>
<proteinExistence type="predicted"/>
<dbReference type="Pfam" id="PF13385">
    <property type="entry name" value="Laminin_G_3"/>
    <property type="match status" value="1"/>
</dbReference>
<dbReference type="InterPro" id="IPR012373">
    <property type="entry name" value="Ferrdict_sens_TM"/>
</dbReference>
<dbReference type="SUPFAM" id="SSF49899">
    <property type="entry name" value="Concanavalin A-like lectins/glucanases"/>
    <property type="match status" value="1"/>
</dbReference>
<gene>
    <name evidence="1" type="ORF">RBWH47_04233</name>
</gene>
<dbReference type="InterPro" id="IPR013320">
    <property type="entry name" value="ConA-like_dom_sf"/>
</dbReference>
<dbReference type="Gene3D" id="2.60.120.200">
    <property type="match status" value="1"/>
</dbReference>
<name>F2AVY9_RHOBT</name>
<accession>F2AVY9</accession>
<protein>
    <submittedName>
        <fullName evidence="1">Pentaxin domain-containing protein</fullName>
    </submittedName>
</protein>
<evidence type="ECO:0000313" key="2">
    <source>
        <dbReference type="Proteomes" id="UP000006222"/>
    </source>
</evidence>
<dbReference type="EMBL" id="AFAR01000191">
    <property type="protein sequence ID" value="EGF26181.1"/>
    <property type="molecule type" value="Genomic_DNA"/>
</dbReference>
<dbReference type="Proteomes" id="UP000006222">
    <property type="component" value="Unassembled WGS sequence"/>
</dbReference>
<reference evidence="1 2" key="1">
    <citation type="journal article" date="2013" name="Mar. Genomics">
        <title>Expression of sulfatases in Rhodopirellula baltica and the diversity of sulfatases in the genus Rhodopirellula.</title>
        <authorList>
            <person name="Wegner C.E."/>
            <person name="Richter-Heitmann T."/>
            <person name="Klindworth A."/>
            <person name="Klockow C."/>
            <person name="Richter M."/>
            <person name="Achstetter T."/>
            <person name="Glockner F.O."/>
            <person name="Harder J."/>
        </authorList>
    </citation>
    <scope>NUCLEOTIDE SEQUENCE [LARGE SCALE GENOMIC DNA]</scope>
    <source>
        <strain evidence="1 2">WH47</strain>
    </source>
</reference>
<dbReference type="GO" id="GO:0016989">
    <property type="term" value="F:sigma factor antagonist activity"/>
    <property type="evidence" value="ECO:0007669"/>
    <property type="project" value="TreeGrafter"/>
</dbReference>
<dbReference type="PANTHER" id="PTHR30273:SF2">
    <property type="entry name" value="PROTEIN FECR"/>
    <property type="match status" value="1"/>
</dbReference>
<organism evidence="1 2">
    <name type="scientific">Rhodopirellula baltica WH47</name>
    <dbReference type="NCBI Taxonomy" id="991778"/>
    <lineage>
        <taxon>Bacteria</taxon>
        <taxon>Pseudomonadati</taxon>
        <taxon>Planctomycetota</taxon>
        <taxon>Planctomycetia</taxon>
        <taxon>Pirellulales</taxon>
        <taxon>Pirellulaceae</taxon>
        <taxon>Rhodopirellula</taxon>
    </lineage>
</organism>
<evidence type="ECO:0000313" key="1">
    <source>
        <dbReference type="EMBL" id="EGF26181.1"/>
    </source>
</evidence>
<dbReference type="RefSeq" id="WP_007327772.1">
    <property type="nucleotide sequence ID" value="NZ_AFAR01000191.1"/>
</dbReference>
<sequence>MSSTNSSPPNRQRILDLADKQIDCTANEAEMAELESILIQNSDAQRTYLRYMLVHGQLASTNPAIPTDSPVLQPDQMSANNVRPNVSASRSFTWRKIAVTAMAASIIAVIAFYSRHESKPKTADIPASSPQWQTRQVAYRYDQRKPPIESIGTIGTDRNATGPHTLNVADETIDFQSPNGTNLQVLQNSIFGINSANGGVLYMGSVLAKSADESSPISVATSNIRVLGTGYKVRVLDKENIAVRADQDPVAVEARIRSPLYYLNFDSPDKSDRSTAVVYGSAATPTRGIVGEGAVNFDNSDNAIITFDEGMADAVGTGEMACSTGMSIELMFISRWSGDAFDYDELMRKEDGDYRFLLSFQNDNNVGKYAVPTVATGPCLSFGLHLAGFGYSELDVPLDGRNNRPHLSTITDGNPHHVVATYDSFSGRKRLYIDGRLCFETQFPVGTLILSGGSEPASIGNSKWQASEGFDGILDEVAFYDFALTPAEIRSHYRHASRGKPYFDSDVQPSTSRRWKPIANVASGTAEIFNDPSGRAINEDELAE</sequence>
<dbReference type="PANTHER" id="PTHR30273">
    <property type="entry name" value="PERIPLASMIC SIGNAL SENSOR AND SIGMA FACTOR ACTIVATOR FECR-RELATED"/>
    <property type="match status" value="1"/>
</dbReference>
<comment type="caution">
    <text evidence="1">The sequence shown here is derived from an EMBL/GenBank/DDBJ whole genome shotgun (WGS) entry which is preliminary data.</text>
</comment>